<dbReference type="Gene3D" id="6.20.50.150">
    <property type="match status" value="1"/>
</dbReference>
<organism evidence="6 7">
    <name type="scientific">Cryptomonas paramaecium</name>
    <dbReference type="NCBI Taxonomy" id="2898"/>
    <lineage>
        <taxon>Eukaryota</taxon>
        <taxon>Cryptophyceae</taxon>
        <taxon>Cryptomonadales</taxon>
        <taxon>Cryptomonadaceae</taxon>
        <taxon>Cryptomonas</taxon>
    </lineage>
</organism>
<protein>
    <submittedName>
        <fullName evidence="6">40S ribosomal protein S27A</fullName>
    </submittedName>
</protein>
<dbReference type="GO" id="GO:0006412">
    <property type="term" value="P:translation"/>
    <property type="evidence" value="ECO:0007669"/>
    <property type="project" value="InterPro"/>
</dbReference>
<dbReference type="AlphaFoldDB" id="F2HHK0"/>
<feature type="domain" description="Small ribosomal subunit protein eS31" evidence="5">
    <location>
        <begin position="63"/>
        <end position="104"/>
    </location>
</feature>
<dbReference type="Pfam" id="PF01599">
    <property type="entry name" value="Ribosomal_S27"/>
    <property type="match status" value="1"/>
</dbReference>
<dbReference type="GO" id="GO:0005840">
    <property type="term" value="C:ribosome"/>
    <property type="evidence" value="ECO:0007669"/>
    <property type="project" value="UniProtKB-KW"/>
</dbReference>
<dbReference type="GO" id="GO:0003735">
    <property type="term" value="F:structural constituent of ribosome"/>
    <property type="evidence" value="ECO:0007669"/>
    <property type="project" value="InterPro"/>
</dbReference>
<keyword evidence="2 6" id="KW-0689">Ribosomal protein</keyword>
<dbReference type="GO" id="GO:1990904">
    <property type="term" value="C:ribonucleoprotein complex"/>
    <property type="evidence" value="ECO:0007669"/>
    <property type="project" value="UniProtKB-KW"/>
</dbReference>
<dbReference type="InterPro" id="IPR002906">
    <property type="entry name" value="Ribosomal_eS31"/>
</dbReference>
<keyword evidence="3" id="KW-0687">Ribonucleoprotein</keyword>
<evidence type="ECO:0000256" key="1">
    <source>
        <dbReference type="ARBA" id="ARBA00022833"/>
    </source>
</evidence>
<evidence type="ECO:0000256" key="3">
    <source>
        <dbReference type="ARBA" id="ARBA00023274"/>
    </source>
</evidence>
<sequence>MLLEIILKPSIMFQIRLSSMFFFRQENGLSVVQLKGGAKKRKKKNYTKPKKSKHVKKKVKLRYLQYYNVDHGEVQKLRKISPEYPGCFMAEHKDRLSCGKSGLSYTRI</sequence>
<feature type="region of interest" description="Disordered" evidence="4">
    <location>
        <begin position="35"/>
        <end position="54"/>
    </location>
</feature>
<dbReference type="SUPFAM" id="SSF57829">
    <property type="entry name" value="Zn-binding ribosomal proteins"/>
    <property type="match status" value="1"/>
</dbReference>
<feature type="compositionally biased region" description="Basic residues" evidence="4">
    <location>
        <begin position="37"/>
        <end position="54"/>
    </location>
</feature>
<dbReference type="EMBL" id="CP002172">
    <property type="protein sequence ID" value="AEA38796.1"/>
    <property type="molecule type" value="Genomic_DNA"/>
</dbReference>
<dbReference type="InterPro" id="IPR011332">
    <property type="entry name" value="Ribosomal_zn-bd"/>
</dbReference>
<name>F2HHK0_9CRYP</name>
<evidence type="ECO:0000256" key="2">
    <source>
        <dbReference type="ARBA" id="ARBA00022980"/>
    </source>
</evidence>
<gene>
    <name evidence="6" type="primary">rps27A</name>
    <name evidence="6" type="ORF">CPARA_1gp138</name>
</gene>
<keyword evidence="6" id="KW-0542">Nucleomorph</keyword>
<dbReference type="SMART" id="SM01402">
    <property type="entry name" value="Ribosomal_S27"/>
    <property type="match status" value="1"/>
</dbReference>
<dbReference type="InterPro" id="IPR038582">
    <property type="entry name" value="Ribosomal_eS31_euk-type_sf"/>
</dbReference>
<dbReference type="RefSeq" id="XP_003239694.1">
    <property type="nucleotide sequence ID" value="XM_003239646.1"/>
</dbReference>
<evidence type="ECO:0000313" key="7">
    <source>
        <dbReference type="Proteomes" id="UP000243423"/>
    </source>
</evidence>
<evidence type="ECO:0000259" key="5">
    <source>
        <dbReference type="SMART" id="SM01402"/>
    </source>
</evidence>
<dbReference type="GeneID" id="10447071"/>
<evidence type="ECO:0000256" key="4">
    <source>
        <dbReference type="SAM" id="MobiDB-lite"/>
    </source>
</evidence>
<accession>F2HHK0</accession>
<keyword evidence="1" id="KW-0862">Zinc</keyword>
<dbReference type="Proteomes" id="UP000243423">
    <property type="component" value="Nucleomorph 1"/>
</dbReference>
<reference evidence="6 7" key="1">
    <citation type="journal article" date="2011" name="Genome Biol. Evol.">
        <title>Complete nucleomorph genome sequence of the nonphotosynthetic alga Cryptomonas paramecium reveals a core nucleomorph gene set.</title>
        <authorList>
            <person name="Tanifuji G."/>
            <person name="Onodera N.T."/>
            <person name="Wheeler T.J."/>
            <person name="Dlutek M."/>
            <person name="Donaher N."/>
            <person name="Archibald J.M."/>
        </authorList>
    </citation>
    <scope>NUCLEOTIDE SEQUENCE [LARGE SCALE GENOMIC DNA]</scope>
    <source>
        <strain evidence="6 7">CCAP977/2A</strain>
    </source>
</reference>
<evidence type="ECO:0000313" key="6">
    <source>
        <dbReference type="EMBL" id="AEA38796.1"/>
    </source>
</evidence>
<proteinExistence type="predicted"/>
<geneLocation type="nucleomorph" evidence="6"/>